<dbReference type="Pfam" id="PF11141">
    <property type="entry name" value="DUF2914"/>
    <property type="match status" value="1"/>
</dbReference>
<dbReference type="Proteomes" id="UP001595617">
    <property type="component" value="Unassembled WGS sequence"/>
</dbReference>
<feature type="domain" description="DUF2914" evidence="2">
    <location>
        <begin position="73"/>
        <end position="128"/>
    </location>
</feature>
<dbReference type="EMBL" id="JBHRYR010000003">
    <property type="protein sequence ID" value="MFC3853318.1"/>
    <property type="molecule type" value="Genomic_DNA"/>
</dbReference>
<protein>
    <submittedName>
        <fullName evidence="3">DUF2914 domain-containing protein</fullName>
    </submittedName>
</protein>
<reference evidence="4" key="1">
    <citation type="journal article" date="2019" name="Int. J. Syst. Evol. Microbiol.">
        <title>The Global Catalogue of Microorganisms (GCM) 10K type strain sequencing project: providing services to taxonomists for standard genome sequencing and annotation.</title>
        <authorList>
            <consortium name="The Broad Institute Genomics Platform"/>
            <consortium name="The Broad Institute Genome Sequencing Center for Infectious Disease"/>
            <person name="Wu L."/>
            <person name="Ma J."/>
        </authorList>
    </citation>
    <scope>NUCLEOTIDE SEQUENCE [LARGE SCALE GENOMIC DNA]</scope>
    <source>
        <strain evidence="4">IBRC 10765</strain>
    </source>
</reference>
<sequence>MKKLSTLFMALWLSASMAIADNHGEPVEAVGEVARAIFTTAISDREPVDNLSTLPSGLDQVYLFTDLRDFTGQRVLHRWVYNEVVEAEVGFNVGGPRWRTWSSKTIPTSQSGEWRVDIVDGEGFIVESHYITAD</sequence>
<proteinExistence type="predicted"/>
<evidence type="ECO:0000313" key="4">
    <source>
        <dbReference type="Proteomes" id="UP001595617"/>
    </source>
</evidence>
<keyword evidence="4" id="KW-1185">Reference proteome</keyword>
<accession>A0ABV8A151</accession>
<feature type="chain" id="PRO_5046791500" evidence="1">
    <location>
        <begin position="21"/>
        <end position="134"/>
    </location>
</feature>
<evidence type="ECO:0000313" key="3">
    <source>
        <dbReference type="EMBL" id="MFC3853318.1"/>
    </source>
</evidence>
<keyword evidence="1" id="KW-0732">Signal</keyword>
<dbReference type="InterPro" id="IPR022606">
    <property type="entry name" value="DUF2914"/>
</dbReference>
<comment type="caution">
    <text evidence="3">The sequence shown here is derived from an EMBL/GenBank/DDBJ whole genome shotgun (WGS) entry which is preliminary data.</text>
</comment>
<name>A0ABV8A151_9GAMM</name>
<evidence type="ECO:0000256" key="1">
    <source>
        <dbReference type="SAM" id="SignalP"/>
    </source>
</evidence>
<feature type="signal peptide" evidence="1">
    <location>
        <begin position="1"/>
        <end position="20"/>
    </location>
</feature>
<organism evidence="3 4">
    <name type="scientific">Saccharospirillum mangrovi</name>
    <dbReference type="NCBI Taxonomy" id="2161747"/>
    <lineage>
        <taxon>Bacteria</taxon>
        <taxon>Pseudomonadati</taxon>
        <taxon>Pseudomonadota</taxon>
        <taxon>Gammaproteobacteria</taxon>
        <taxon>Oceanospirillales</taxon>
        <taxon>Saccharospirillaceae</taxon>
        <taxon>Saccharospirillum</taxon>
    </lineage>
</organism>
<gene>
    <name evidence="3" type="ORF">ACFOOG_10790</name>
</gene>
<dbReference type="RefSeq" id="WP_380696358.1">
    <property type="nucleotide sequence ID" value="NZ_JBHRYR010000003.1"/>
</dbReference>
<evidence type="ECO:0000259" key="2">
    <source>
        <dbReference type="Pfam" id="PF11141"/>
    </source>
</evidence>